<dbReference type="AlphaFoldDB" id="A0A3T0EDL2"/>
<organism evidence="1 2">
    <name type="scientific">Glycocaulis alkaliphilus</name>
    <dbReference type="NCBI Taxonomy" id="1434191"/>
    <lineage>
        <taxon>Bacteria</taxon>
        <taxon>Pseudomonadati</taxon>
        <taxon>Pseudomonadota</taxon>
        <taxon>Alphaproteobacteria</taxon>
        <taxon>Maricaulales</taxon>
        <taxon>Maricaulaceae</taxon>
        <taxon>Glycocaulis</taxon>
    </lineage>
</organism>
<dbReference type="OrthoDB" id="9793549at2"/>
<dbReference type="KEGG" id="gak:X907_2871"/>
<dbReference type="InterPro" id="IPR052893">
    <property type="entry name" value="TCS_response_regulator"/>
</dbReference>
<proteinExistence type="predicted"/>
<gene>
    <name evidence="1" type="ORF">X907_2871</name>
</gene>
<dbReference type="SMART" id="SM00448">
    <property type="entry name" value="REC"/>
    <property type="match status" value="1"/>
</dbReference>
<dbReference type="GO" id="GO:0000160">
    <property type="term" value="P:phosphorelay signal transduction system"/>
    <property type="evidence" value="ECO:0007669"/>
    <property type="project" value="InterPro"/>
</dbReference>
<reference evidence="1 2" key="1">
    <citation type="submission" date="2016-12" db="EMBL/GenBank/DDBJ databases">
        <title>The genome of dimorphic prosthecate Glycocaulis alkaliphilus 6b-8t, isolated from crude oil dictates its adaptability in petroleum environments.</title>
        <authorList>
            <person name="Wu X.-L."/>
            <person name="Geng S."/>
        </authorList>
    </citation>
    <scope>NUCLEOTIDE SEQUENCE [LARGE SCALE GENOMIC DNA]</scope>
    <source>
        <strain evidence="1 2">6B-8</strain>
    </source>
</reference>
<dbReference type="Proteomes" id="UP000286954">
    <property type="component" value="Chromosome"/>
</dbReference>
<dbReference type="Pfam" id="PF00072">
    <property type="entry name" value="Response_reg"/>
    <property type="match status" value="1"/>
</dbReference>
<dbReference type="EMBL" id="CP018911">
    <property type="protein sequence ID" value="AZU05378.1"/>
    <property type="molecule type" value="Genomic_DNA"/>
</dbReference>
<evidence type="ECO:0000313" key="2">
    <source>
        <dbReference type="Proteomes" id="UP000286954"/>
    </source>
</evidence>
<evidence type="ECO:0000313" key="1">
    <source>
        <dbReference type="EMBL" id="AZU05378.1"/>
    </source>
</evidence>
<sequence length="136" mass="14996">MAKTIRLLLVEDDESDAFLTKRAFAEMKGANLMHVPGGQAALDALRSSRFDALLLDLNMPGLSGHEVIEALREREDPELVPIIVFSSSSQPGDIDRAYEAGANAYVRKPDSLGGYQQVADAVCRFWRDHAEMPGRH</sequence>
<dbReference type="PANTHER" id="PTHR44520:SF2">
    <property type="entry name" value="RESPONSE REGULATOR RCP1"/>
    <property type="match status" value="1"/>
</dbReference>
<dbReference type="InterPro" id="IPR001789">
    <property type="entry name" value="Sig_transdc_resp-reg_receiver"/>
</dbReference>
<dbReference type="CDD" id="cd17557">
    <property type="entry name" value="REC_Rcp-like"/>
    <property type="match status" value="1"/>
</dbReference>
<dbReference type="RefSeq" id="WP_127569116.1">
    <property type="nucleotide sequence ID" value="NZ_BMFB01000004.1"/>
</dbReference>
<name>A0A3T0EDL2_9PROT</name>
<dbReference type="SUPFAM" id="SSF52172">
    <property type="entry name" value="CheY-like"/>
    <property type="match status" value="1"/>
</dbReference>
<accession>A0A3T0EDL2</accession>
<protein>
    <submittedName>
        <fullName evidence="1">Putative two-component system response regulator</fullName>
    </submittedName>
</protein>
<keyword evidence="2" id="KW-1185">Reference proteome</keyword>
<dbReference type="PROSITE" id="PS50110">
    <property type="entry name" value="RESPONSE_REGULATORY"/>
    <property type="match status" value="1"/>
</dbReference>
<dbReference type="PANTHER" id="PTHR44520">
    <property type="entry name" value="RESPONSE REGULATOR RCP1-RELATED"/>
    <property type="match status" value="1"/>
</dbReference>
<dbReference type="InterPro" id="IPR011006">
    <property type="entry name" value="CheY-like_superfamily"/>
</dbReference>
<dbReference type="Gene3D" id="3.40.50.2300">
    <property type="match status" value="1"/>
</dbReference>